<organism evidence="1 2">
    <name type="scientific">Bifidobacterium miconis</name>
    <dbReference type="NCBI Taxonomy" id="2834435"/>
    <lineage>
        <taxon>Bacteria</taxon>
        <taxon>Bacillati</taxon>
        <taxon>Actinomycetota</taxon>
        <taxon>Actinomycetes</taxon>
        <taxon>Bifidobacteriales</taxon>
        <taxon>Bifidobacteriaceae</taxon>
        <taxon>Bifidobacterium</taxon>
    </lineage>
</organism>
<name>A0ABS6WGL0_9BIFI</name>
<proteinExistence type="predicted"/>
<gene>
    <name evidence="1" type="ORF">KIH79_09115</name>
</gene>
<reference evidence="1 2" key="1">
    <citation type="submission" date="2021-05" db="EMBL/GenBank/DDBJ databases">
        <title>Phylogenetic classification of ten novel species belonging to the genus Bifidobacterium comprising B. colchicus sp. nov., B. abeli sp. nov., B. bicoloris sp. nov., B. guerezis sp. nov., B. rosaliae sp. nov., B. santillanensis sp. nov., B. argentati sp. nov., B. amazzoni sp. nov., B. pluviali sp. nov., and B. pinnaculum sp. nov.</title>
        <authorList>
            <person name="Lugli G.A."/>
            <person name="Ruiz Garcia L."/>
            <person name="Margolles A."/>
            <person name="Ventura M."/>
        </authorList>
    </citation>
    <scope>NUCLEOTIDE SEQUENCE [LARGE SCALE GENOMIC DNA]</scope>
    <source>
        <strain evidence="1 2">82T10</strain>
    </source>
</reference>
<evidence type="ECO:0000313" key="1">
    <source>
        <dbReference type="EMBL" id="MBW3093077.1"/>
    </source>
</evidence>
<dbReference type="EMBL" id="JAHBBH010000027">
    <property type="protein sequence ID" value="MBW3093077.1"/>
    <property type="molecule type" value="Genomic_DNA"/>
</dbReference>
<evidence type="ECO:0000313" key="2">
    <source>
        <dbReference type="Proteomes" id="UP000700815"/>
    </source>
</evidence>
<sequence length="170" mass="19146">MPRRKNVELEELCNAAWQDLSVKDQRAARLYAARTYEDLIEPAINVLADQPQLSLNQALKVAAQDSQADAGSVTPVEPEDGWWDVLPVDLHDKGFQGKWAALAALCDQQPGRWQEIDLQFDSYKAACQWASNIRRAHSGSWKPAGRYDAQAIENPKNKFRVFVSRKPEAV</sequence>
<comment type="caution">
    <text evidence="1">The sequence shown here is derived from an EMBL/GenBank/DDBJ whole genome shotgun (WGS) entry which is preliminary data.</text>
</comment>
<dbReference type="RefSeq" id="WP_219059099.1">
    <property type="nucleotide sequence ID" value="NZ_JAHBBH010000027.1"/>
</dbReference>
<keyword evidence="2" id="KW-1185">Reference proteome</keyword>
<dbReference type="Proteomes" id="UP000700815">
    <property type="component" value="Unassembled WGS sequence"/>
</dbReference>
<accession>A0ABS6WGL0</accession>
<protein>
    <submittedName>
        <fullName evidence="1">Uncharacterized protein</fullName>
    </submittedName>
</protein>